<proteinExistence type="predicted"/>
<organism evidence="1 2">
    <name type="scientific">Pseudomonas auratipiscis</name>
    <dbReference type="NCBI Taxonomy" id="3115853"/>
    <lineage>
        <taxon>Bacteria</taxon>
        <taxon>Pseudomonadati</taxon>
        <taxon>Pseudomonadota</taxon>
        <taxon>Gammaproteobacteria</taxon>
        <taxon>Pseudomonadales</taxon>
        <taxon>Pseudomonadaceae</taxon>
        <taxon>Pseudomonas</taxon>
    </lineage>
</organism>
<dbReference type="AlphaFoldDB" id="A0AB35WQH5"/>
<sequence>MPWYRTGTVAITTGQTTVTGTGTAFSANARVGDAFQGPDGRWYEVTNIASATVLSILPAYQGATVVGGSYGLAPMQGYVKESADRLRQLVDQWGSTLAG</sequence>
<feature type="non-terminal residue" evidence="1">
    <location>
        <position position="99"/>
    </location>
</feature>
<evidence type="ECO:0000313" key="1">
    <source>
        <dbReference type="EMBL" id="MEE1866951.1"/>
    </source>
</evidence>
<gene>
    <name evidence="1" type="ORF">V0R53_11155</name>
</gene>
<dbReference type="Proteomes" id="UP001307839">
    <property type="component" value="Unassembled WGS sequence"/>
</dbReference>
<protein>
    <submittedName>
        <fullName evidence="1">Phage tail protein</fullName>
    </submittedName>
</protein>
<keyword evidence="2" id="KW-1185">Reference proteome</keyword>
<reference evidence="1 2" key="1">
    <citation type="submission" date="2024-01" db="EMBL/GenBank/DDBJ databases">
        <title>Unpublished Manusciprt.</title>
        <authorList>
            <person name="Duman M."/>
            <person name="Valdes E.G."/>
            <person name="Ajmi N."/>
            <person name="Altun S."/>
            <person name="Saticioglu I.B."/>
        </authorList>
    </citation>
    <scope>NUCLEOTIDE SEQUENCE [LARGE SCALE GENOMIC DNA]</scope>
    <source>
        <strain evidence="1 2">120P</strain>
    </source>
</reference>
<comment type="caution">
    <text evidence="1">The sequence shown here is derived from an EMBL/GenBank/DDBJ whole genome shotgun (WGS) entry which is preliminary data.</text>
</comment>
<name>A0AB35WQH5_9PSED</name>
<evidence type="ECO:0000313" key="2">
    <source>
        <dbReference type="Proteomes" id="UP001307839"/>
    </source>
</evidence>
<dbReference type="EMBL" id="JAZDQP010000006">
    <property type="protein sequence ID" value="MEE1866951.1"/>
    <property type="molecule type" value="Genomic_DNA"/>
</dbReference>
<accession>A0AB35WQH5</accession>